<reference evidence="2" key="2">
    <citation type="journal article" date="2015" name="Fish Shellfish Immunol.">
        <title>Early steps in the European eel (Anguilla anguilla)-Vibrio vulnificus interaction in the gills: Role of the RtxA13 toxin.</title>
        <authorList>
            <person name="Callol A."/>
            <person name="Pajuelo D."/>
            <person name="Ebbesson L."/>
            <person name="Teles M."/>
            <person name="MacKenzie S."/>
            <person name="Amaro C."/>
        </authorList>
    </citation>
    <scope>NUCLEOTIDE SEQUENCE</scope>
</reference>
<feature type="transmembrane region" description="Helical" evidence="1">
    <location>
        <begin position="6"/>
        <end position="27"/>
    </location>
</feature>
<evidence type="ECO:0000256" key="1">
    <source>
        <dbReference type="SAM" id="Phobius"/>
    </source>
</evidence>
<sequence length="45" mass="5141">MGNWEILTWGPKSLVALLTVMTVFVLINRFSWPLVCTFRCTSVLP</sequence>
<protein>
    <submittedName>
        <fullName evidence="2">Uncharacterized protein</fullName>
    </submittedName>
</protein>
<reference evidence="2" key="1">
    <citation type="submission" date="2014-11" db="EMBL/GenBank/DDBJ databases">
        <authorList>
            <person name="Amaro Gonzalez C."/>
        </authorList>
    </citation>
    <scope>NUCLEOTIDE SEQUENCE</scope>
</reference>
<organism evidence="2">
    <name type="scientific">Anguilla anguilla</name>
    <name type="common">European freshwater eel</name>
    <name type="synonym">Muraena anguilla</name>
    <dbReference type="NCBI Taxonomy" id="7936"/>
    <lineage>
        <taxon>Eukaryota</taxon>
        <taxon>Metazoa</taxon>
        <taxon>Chordata</taxon>
        <taxon>Craniata</taxon>
        <taxon>Vertebrata</taxon>
        <taxon>Euteleostomi</taxon>
        <taxon>Actinopterygii</taxon>
        <taxon>Neopterygii</taxon>
        <taxon>Teleostei</taxon>
        <taxon>Anguilliformes</taxon>
        <taxon>Anguillidae</taxon>
        <taxon>Anguilla</taxon>
    </lineage>
</organism>
<proteinExistence type="predicted"/>
<evidence type="ECO:0000313" key="2">
    <source>
        <dbReference type="EMBL" id="JAH51341.1"/>
    </source>
</evidence>
<keyword evidence="1" id="KW-0812">Transmembrane</keyword>
<accession>A0A0E9TCN2</accession>
<dbReference type="AlphaFoldDB" id="A0A0E9TCN2"/>
<name>A0A0E9TCN2_ANGAN</name>
<dbReference type="EMBL" id="GBXM01057236">
    <property type="protein sequence ID" value="JAH51341.1"/>
    <property type="molecule type" value="Transcribed_RNA"/>
</dbReference>
<keyword evidence="1" id="KW-1133">Transmembrane helix</keyword>
<keyword evidence="1" id="KW-0472">Membrane</keyword>